<dbReference type="Proteomes" id="UP000827892">
    <property type="component" value="Chromosome IV"/>
</dbReference>
<dbReference type="AlphaFoldDB" id="A0AAE9D6S2"/>
<organism evidence="1 2">
    <name type="scientific">Caenorhabditis briggsae</name>
    <dbReference type="NCBI Taxonomy" id="6238"/>
    <lineage>
        <taxon>Eukaryota</taxon>
        <taxon>Metazoa</taxon>
        <taxon>Ecdysozoa</taxon>
        <taxon>Nematoda</taxon>
        <taxon>Chromadorea</taxon>
        <taxon>Rhabditida</taxon>
        <taxon>Rhabditina</taxon>
        <taxon>Rhabditomorpha</taxon>
        <taxon>Rhabditoidea</taxon>
        <taxon>Rhabditidae</taxon>
        <taxon>Peloderinae</taxon>
        <taxon>Caenorhabditis</taxon>
    </lineage>
</organism>
<evidence type="ECO:0000313" key="1">
    <source>
        <dbReference type="EMBL" id="ULT97312.1"/>
    </source>
</evidence>
<sequence>MAPRRNKPIVKLEGFAMRFKKTKKGGKELWYCVRERDVPSVTPFTATTQPPTHSLLKKITPDTTRILLEAIRF</sequence>
<dbReference type="EMBL" id="CP090894">
    <property type="protein sequence ID" value="ULT97312.1"/>
    <property type="molecule type" value="Genomic_DNA"/>
</dbReference>
<evidence type="ECO:0000313" key="2">
    <source>
        <dbReference type="Proteomes" id="UP000827892"/>
    </source>
</evidence>
<gene>
    <name evidence="1" type="ORF">L3Y34_005256</name>
</gene>
<protein>
    <submittedName>
        <fullName evidence="1">Uncharacterized protein</fullName>
    </submittedName>
</protein>
<proteinExistence type="predicted"/>
<name>A0AAE9D6S2_CAEBR</name>
<reference evidence="1 2" key="1">
    <citation type="submission" date="2022-05" db="EMBL/GenBank/DDBJ databases">
        <title>Chromosome-level reference genomes for two strains of Caenorhabditis briggsae: an improved platform for comparative genomics.</title>
        <authorList>
            <person name="Stevens L."/>
            <person name="Andersen E.C."/>
        </authorList>
    </citation>
    <scope>NUCLEOTIDE SEQUENCE [LARGE SCALE GENOMIC DNA]</scope>
    <source>
        <strain evidence="1">QX1410_ONT</strain>
        <tissue evidence="1">Whole-organism</tissue>
    </source>
</reference>
<accession>A0AAE9D6S2</accession>